<dbReference type="Proteomes" id="UP000789396">
    <property type="component" value="Unassembled WGS sequence"/>
</dbReference>
<keyword evidence="1" id="KW-0238">DNA-binding</keyword>
<comment type="caution">
    <text evidence="3">The sequence shown here is derived from an EMBL/GenBank/DDBJ whole genome shotgun (WGS) entry which is preliminary data.</text>
</comment>
<dbReference type="Gene3D" id="1.10.10.60">
    <property type="entry name" value="Homeodomain-like"/>
    <property type="match status" value="2"/>
</dbReference>
<proteinExistence type="predicted"/>
<dbReference type="InterPro" id="IPR018586">
    <property type="entry name" value="Brinker_DNA-bd"/>
</dbReference>
<reference evidence="3" key="1">
    <citation type="submission" date="2021-06" db="EMBL/GenBank/DDBJ databases">
        <authorList>
            <person name="Kallberg Y."/>
            <person name="Tangrot J."/>
            <person name="Rosling A."/>
        </authorList>
    </citation>
    <scope>NUCLEOTIDE SEQUENCE</scope>
    <source>
        <strain evidence="3">IN212</strain>
    </source>
</reference>
<dbReference type="PROSITE" id="PS51253">
    <property type="entry name" value="HTH_CENPB"/>
    <property type="match status" value="1"/>
</dbReference>
<evidence type="ECO:0000259" key="2">
    <source>
        <dbReference type="PROSITE" id="PS51253"/>
    </source>
</evidence>
<dbReference type="EMBL" id="CAJVPZ010026117">
    <property type="protein sequence ID" value="CAG8724720.1"/>
    <property type="molecule type" value="Genomic_DNA"/>
</dbReference>
<feature type="non-terminal residue" evidence="3">
    <location>
        <position position="114"/>
    </location>
</feature>
<dbReference type="Pfam" id="PF09607">
    <property type="entry name" value="BrkDBD"/>
    <property type="match status" value="1"/>
</dbReference>
<evidence type="ECO:0000313" key="4">
    <source>
        <dbReference type="Proteomes" id="UP000789396"/>
    </source>
</evidence>
<accession>A0A9N9NDF2</accession>
<feature type="domain" description="HTH CENPB-type" evidence="2">
    <location>
        <begin position="73"/>
        <end position="114"/>
    </location>
</feature>
<dbReference type="GO" id="GO:0003677">
    <property type="term" value="F:DNA binding"/>
    <property type="evidence" value="ECO:0007669"/>
    <property type="project" value="UniProtKB-KW"/>
</dbReference>
<dbReference type="OrthoDB" id="2435994at2759"/>
<evidence type="ECO:0000313" key="3">
    <source>
        <dbReference type="EMBL" id="CAG8724720.1"/>
    </source>
</evidence>
<name>A0A9N9NDF2_9GLOM</name>
<gene>
    <name evidence="3" type="ORF">RFULGI_LOCUS11702</name>
</gene>
<organism evidence="3 4">
    <name type="scientific">Racocetra fulgida</name>
    <dbReference type="NCBI Taxonomy" id="60492"/>
    <lineage>
        <taxon>Eukaryota</taxon>
        <taxon>Fungi</taxon>
        <taxon>Fungi incertae sedis</taxon>
        <taxon>Mucoromycota</taxon>
        <taxon>Glomeromycotina</taxon>
        <taxon>Glomeromycetes</taxon>
        <taxon>Diversisporales</taxon>
        <taxon>Gigasporaceae</taxon>
        <taxon>Racocetra</taxon>
    </lineage>
</organism>
<dbReference type="InterPro" id="IPR006600">
    <property type="entry name" value="HTH_CenpB_DNA-bd_dom"/>
</dbReference>
<keyword evidence="4" id="KW-1185">Reference proteome</keyword>
<sequence length="114" mass="13664">MSPRSRSITKKSRVRSSARCTWSVREKLMVVHYFERIQNVRATAKRFNIEPKQVRDWRNKKQELLNAAPYLLTLNRGRPAKYPLLEERLVEWIETLRKKQMAVSRNIVVRRAKT</sequence>
<dbReference type="AlphaFoldDB" id="A0A9N9NDF2"/>
<evidence type="ECO:0000256" key="1">
    <source>
        <dbReference type="ARBA" id="ARBA00023125"/>
    </source>
</evidence>
<protein>
    <submittedName>
        <fullName evidence="3">19985_t:CDS:1</fullName>
    </submittedName>
</protein>